<dbReference type="SUPFAM" id="SSF52540">
    <property type="entry name" value="P-loop containing nucleoside triphosphate hydrolases"/>
    <property type="match status" value="1"/>
</dbReference>
<dbReference type="Gene3D" id="3.40.50.300">
    <property type="entry name" value="P-loop containing nucleotide triphosphate hydrolases"/>
    <property type="match status" value="1"/>
</dbReference>
<dbReference type="RefSeq" id="WP_310289643.1">
    <property type="nucleotide sequence ID" value="NZ_BAAAWO010000001.1"/>
</dbReference>
<dbReference type="InterPro" id="IPR027417">
    <property type="entry name" value="P-loop_NTPase"/>
</dbReference>
<organism evidence="1 2">
    <name type="scientific">Paeniglutamicibacter sulfureus</name>
    <dbReference type="NCBI Taxonomy" id="43666"/>
    <lineage>
        <taxon>Bacteria</taxon>
        <taxon>Bacillati</taxon>
        <taxon>Actinomycetota</taxon>
        <taxon>Actinomycetes</taxon>
        <taxon>Micrococcales</taxon>
        <taxon>Micrococcaceae</taxon>
        <taxon>Paeniglutamicibacter</taxon>
    </lineage>
</organism>
<keyword evidence="2" id="KW-1185">Reference proteome</keyword>
<accession>A0ABU2BH63</accession>
<sequence length="387" mass="40359">MSISPSLETETFEANEALAAAEGRLRHLKLDAQRALKIRAAYTTRFVATEFSKNAEDFHLVAGADVTPQPGDVVIARVAEIGKHTRLESPVSRRQLMFVGQEIMVAYGNRYAPDQFLAHVPDSLEPCHLVAGGGLAGYVTEMHASIDAATAIEPIGLLATKNGVVNLRDFAPLQVGTPSLAALRAVGTVRPPVIAVLGTSMNSGKSTTLGCLVNGLSNAGLNVAAGKATGTGAGNDPNLFIDAGAFPVCDFTDFGYPTTFKLAYEQVRDLLAAMIDEQAASGADVVVIEIADGLYQGETSRLLRDPLFAAYVDTVVFSAQDALGARAGLDVLQDTAVPVAAVSGLLTASPLATAEAASRLDVPVIDTYALCRPEVATALIPVRAASL</sequence>
<evidence type="ECO:0000313" key="1">
    <source>
        <dbReference type="EMBL" id="MDR7357991.1"/>
    </source>
</evidence>
<protein>
    <submittedName>
        <fullName evidence="1">GTP-binding protein EngB required for normal cell division</fullName>
    </submittedName>
</protein>
<evidence type="ECO:0000313" key="2">
    <source>
        <dbReference type="Proteomes" id="UP001183817"/>
    </source>
</evidence>
<dbReference type="Proteomes" id="UP001183817">
    <property type="component" value="Unassembled WGS sequence"/>
</dbReference>
<name>A0ABU2BH63_9MICC</name>
<gene>
    <name evidence="1" type="ORF">J2S64_001682</name>
</gene>
<dbReference type="GO" id="GO:0051301">
    <property type="term" value="P:cell division"/>
    <property type="evidence" value="ECO:0007669"/>
    <property type="project" value="UniProtKB-KW"/>
</dbReference>
<comment type="caution">
    <text evidence="1">The sequence shown here is derived from an EMBL/GenBank/DDBJ whole genome shotgun (WGS) entry which is preliminary data.</text>
</comment>
<dbReference type="EMBL" id="JAVDYI010000001">
    <property type="protein sequence ID" value="MDR7357991.1"/>
    <property type="molecule type" value="Genomic_DNA"/>
</dbReference>
<reference evidence="1 2" key="1">
    <citation type="submission" date="2023-07" db="EMBL/GenBank/DDBJ databases">
        <title>Sequencing the genomes of 1000 actinobacteria strains.</title>
        <authorList>
            <person name="Klenk H.-P."/>
        </authorList>
    </citation>
    <scope>NUCLEOTIDE SEQUENCE [LARGE SCALE GENOMIC DNA]</scope>
    <source>
        <strain evidence="1 2">DSM 20167</strain>
    </source>
</reference>
<proteinExistence type="predicted"/>
<keyword evidence="1" id="KW-0131">Cell cycle</keyword>
<keyword evidence="1" id="KW-0132">Cell division</keyword>